<keyword evidence="3 6" id="KW-0812">Transmembrane</keyword>
<dbReference type="GO" id="GO:0016020">
    <property type="term" value="C:membrane"/>
    <property type="evidence" value="ECO:0007669"/>
    <property type="project" value="UniProtKB-SubCell"/>
</dbReference>
<dbReference type="InterPro" id="IPR050638">
    <property type="entry name" value="AA-Vitamin_Transporters"/>
</dbReference>
<dbReference type="EMBL" id="OBMT01000016">
    <property type="protein sequence ID" value="SOC18052.1"/>
    <property type="molecule type" value="Genomic_DNA"/>
</dbReference>
<evidence type="ECO:0000259" key="7">
    <source>
        <dbReference type="Pfam" id="PF00892"/>
    </source>
</evidence>
<sequence length="319" mass="33411">MTAAVLRALPAGLLLLLVTRQLPHGVWLVRSVVLGALNLSIFWWLLFVAAYRLPGGVAATVGAIQPLIVLYLSKWLLGQSTPPAAVIAGITGLLGVAFLVLTPGAALDGVGVLAALGGAISMAFGSVLTRKWQPPVPALSFTSWQLTAGGVLLLPVALVAEPALPSLDLKAVLGFLYLSLIGGAFTYFFWFRGIARLGPAAIAPLGFLSPIAATLLGLILLDEKLSLLQSSGMALVLISVWLGQRALRNSAPDAFGVHAWEQPRAVARCRMCRRPEAKPRAVSLKRTVPDLAAPIEVGSKPALLCKSADGRGFPFPGPT</sequence>
<dbReference type="InterPro" id="IPR000620">
    <property type="entry name" value="EamA_dom"/>
</dbReference>
<evidence type="ECO:0000313" key="8">
    <source>
        <dbReference type="EMBL" id="SOC18052.1"/>
    </source>
</evidence>
<feature type="transmembrane region" description="Helical" evidence="6">
    <location>
        <begin position="141"/>
        <end position="160"/>
    </location>
</feature>
<organism evidence="8 9">
    <name type="scientific">Rhodobacter maris</name>
    <dbReference type="NCBI Taxonomy" id="446682"/>
    <lineage>
        <taxon>Bacteria</taxon>
        <taxon>Pseudomonadati</taxon>
        <taxon>Pseudomonadota</taxon>
        <taxon>Alphaproteobacteria</taxon>
        <taxon>Rhodobacterales</taxon>
        <taxon>Rhodobacter group</taxon>
        <taxon>Rhodobacter</taxon>
    </lineage>
</organism>
<evidence type="ECO:0000256" key="4">
    <source>
        <dbReference type="ARBA" id="ARBA00022989"/>
    </source>
</evidence>
<feature type="domain" description="EamA" evidence="7">
    <location>
        <begin position="2"/>
        <end position="100"/>
    </location>
</feature>
<keyword evidence="5 6" id="KW-0472">Membrane</keyword>
<protein>
    <submittedName>
        <fullName evidence="8">Probable blue pigment (Indigoidine) exporter</fullName>
    </submittedName>
</protein>
<evidence type="ECO:0000256" key="6">
    <source>
        <dbReference type="SAM" id="Phobius"/>
    </source>
</evidence>
<name>A0A285T9Y8_9RHOB</name>
<evidence type="ECO:0000256" key="2">
    <source>
        <dbReference type="ARBA" id="ARBA00007362"/>
    </source>
</evidence>
<dbReference type="PANTHER" id="PTHR32322:SF2">
    <property type="entry name" value="EAMA DOMAIN-CONTAINING PROTEIN"/>
    <property type="match status" value="1"/>
</dbReference>
<feature type="transmembrane region" description="Helical" evidence="6">
    <location>
        <begin position="202"/>
        <end position="221"/>
    </location>
</feature>
<dbReference type="OrthoDB" id="5430053at2"/>
<keyword evidence="4 6" id="KW-1133">Transmembrane helix</keyword>
<comment type="similarity">
    <text evidence="2">Belongs to the EamA transporter family.</text>
</comment>
<feature type="domain" description="EamA" evidence="7">
    <location>
        <begin position="111"/>
        <end position="242"/>
    </location>
</feature>
<evidence type="ECO:0000313" key="9">
    <source>
        <dbReference type="Proteomes" id="UP000219111"/>
    </source>
</evidence>
<dbReference type="Proteomes" id="UP000219111">
    <property type="component" value="Unassembled WGS sequence"/>
</dbReference>
<comment type="subcellular location">
    <subcellularLocation>
        <location evidence="1">Membrane</location>
        <topology evidence="1">Multi-pass membrane protein</topology>
    </subcellularLocation>
</comment>
<feature type="transmembrane region" description="Helical" evidence="6">
    <location>
        <begin position="227"/>
        <end position="243"/>
    </location>
</feature>
<keyword evidence="9" id="KW-1185">Reference proteome</keyword>
<feature type="transmembrane region" description="Helical" evidence="6">
    <location>
        <begin position="110"/>
        <end position="129"/>
    </location>
</feature>
<evidence type="ECO:0000256" key="1">
    <source>
        <dbReference type="ARBA" id="ARBA00004141"/>
    </source>
</evidence>
<gene>
    <name evidence="8" type="ORF">SAMN05877831_1162</name>
</gene>
<accession>A0A285T9Y8</accession>
<proteinExistence type="inferred from homology"/>
<dbReference type="Pfam" id="PF00892">
    <property type="entry name" value="EamA"/>
    <property type="match status" value="2"/>
</dbReference>
<dbReference type="SUPFAM" id="SSF103481">
    <property type="entry name" value="Multidrug resistance efflux transporter EmrE"/>
    <property type="match status" value="2"/>
</dbReference>
<dbReference type="PANTHER" id="PTHR32322">
    <property type="entry name" value="INNER MEMBRANE TRANSPORTER"/>
    <property type="match status" value="1"/>
</dbReference>
<dbReference type="InterPro" id="IPR037185">
    <property type="entry name" value="EmrE-like"/>
</dbReference>
<feature type="transmembrane region" description="Helical" evidence="6">
    <location>
        <begin position="172"/>
        <end position="190"/>
    </location>
</feature>
<evidence type="ECO:0000256" key="3">
    <source>
        <dbReference type="ARBA" id="ARBA00022692"/>
    </source>
</evidence>
<feature type="transmembrane region" description="Helical" evidence="6">
    <location>
        <begin position="84"/>
        <end position="104"/>
    </location>
</feature>
<reference evidence="9" key="1">
    <citation type="submission" date="2017-08" db="EMBL/GenBank/DDBJ databases">
        <authorList>
            <person name="Varghese N."/>
            <person name="Submissions S."/>
        </authorList>
    </citation>
    <scope>NUCLEOTIDE SEQUENCE [LARGE SCALE GENOMIC DNA]</scope>
    <source>
        <strain evidence="9">JA276</strain>
    </source>
</reference>
<feature type="transmembrane region" description="Helical" evidence="6">
    <location>
        <begin position="41"/>
        <end position="72"/>
    </location>
</feature>
<dbReference type="AlphaFoldDB" id="A0A285T9Y8"/>
<evidence type="ECO:0000256" key="5">
    <source>
        <dbReference type="ARBA" id="ARBA00023136"/>
    </source>
</evidence>